<evidence type="ECO:0000313" key="4">
    <source>
        <dbReference type="Proteomes" id="UP000694393"/>
    </source>
</evidence>
<keyword evidence="4" id="KW-1185">Reference proteome</keyword>
<dbReference type="Proteomes" id="UP000694393">
    <property type="component" value="Unplaced"/>
</dbReference>
<dbReference type="CDD" id="cd07936">
    <property type="entry name" value="SCAN"/>
    <property type="match status" value="1"/>
</dbReference>
<dbReference type="Pfam" id="PF02023">
    <property type="entry name" value="SCAN"/>
    <property type="match status" value="1"/>
</dbReference>
<dbReference type="Ensembl" id="ENSPCET00000006658.1">
    <property type="protein sequence ID" value="ENSPCEP00000006420.1"/>
    <property type="gene ID" value="ENSPCEG00000005197.1"/>
</dbReference>
<dbReference type="Gene3D" id="1.10.4020.10">
    <property type="entry name" value="DNA breaking-rejoining enzymes"/>
    <property type="match status" value="1"/>
</dbReference>
<dbReference type="PANTHER" id="PTHR45935">
    <property type="entry name" value="PROTEIN ZBED8-RELATED"/>
    <property type="match status" value="1"/>
</dbReference>
<dbReference type="InterPro" id="IPR050916">
    <property type="entry name" value="SCAN-C2H2_zinc_finger"/>
</dbReference>
<feature type="domain" description="SCAN box" evidence="2">
    <location>
        <begin position="43"/>
        <end position="121"/>
    </location>
</feature>
<dbReference type="SMART" id="SM00431">
    <property type="entry name" value="SCAN"/>
    <property type="match status" value="1"/>
</dbReference>
<keyword evidence="1" id="KW-0539">Nucleus</keyword>
<protein>
    <recommendedName>
        <fullName evidence="2">SCAN box domain-containing protein</fullName>
    </recommendedName>
</protein>
<evidence type="ECO:0000313" key="3">
    <source>
        <dbReference type="Ensembl" id="ENSPCEP00000006420.1"/>
    </source>
</evidence>
<proteinExistence type="predicted"/>
<dbReference type="PANTHER" id="PTHR45935:SF15">
    <property type="entry name" value="SCAN BOX DOMAIN-CONTAINING PROTEIN"/>
    <property type="match status" value="1"/>
</dbReference>
<sequence length="144" mass="16628">PTSERQGFIPEPEQWAAPHWVKKESQEEPVTLRGGDACLDARRRCFRQFHYQEADGPQEVYIRLRELCHRWLEPQSHSKEQIQELLILEQFLTILLEEMQSWVWELGPETYAQLVALAEGVLLGQAEAERSGATGENVKTPSFP</sequence>
<dbReference type="InterPro" id="IPR003309">
    <property type="entry name" value="SCAN_dom"/>
</dbReference>
<dbReference type="SUPFAM" id="SSF47353">
    <property type="entry name" value="Retrovirus capsid dimerization domain-like"/>
    <property type="match status" value="1"/>
</dbReference>
<reference evidence="3" key="1">
    <citation type="submission" date="2025-08" db="UniProtKB">
        <authorList>
            <consortium name="Ensembl"/>
        </authorList>
    </citation>
    <scope>IDENTIFICATION</scope>
</reference>
<organism evidence="3 4">
    <name type="scientific">Pelusios castaneus</name>
    <name type="common">West African mud turtle</name>
    <dbReference type="NCBI Taxonomy" id="367368"/>
    <lineage>
        <taxon>Eukaryota</taxon>
        <taxon>Metazoa</taxon>
        <taxon>Chordata</taxon>
        <taxon>Craniata</taxon>
        <taxon>Vertebrata</taxon>
        <taxon>Euteleostomi</taxon>
        <taxon>Archelosauria</taxon>
        <taxon>Testudinata</taxon>
        <taxon>Testudines</taxon>
        <taxon>Pleurodira</taxon>
        <taxon>Pelomedusidae</taxon>
        <taxon>Pelusios</taxon>
    </lineage>
</organism>
<dbReference type="AlphaFoldDB" id="A0A8C8RLK7"/>
<dbReference type="InterPro" id="IPR038269">
    <property type="entry name" value="SCAN_sf"/>
</dbReference>
<evidence type="ECO:0000256" key="1">
    <source>
        <dbReference type="ARBA" id="ARBA00023242"/>
    </source>
</evidence>
<accession>A0A8C8RLK7</accession>
<dbReference type="FunFam" id="1.10.4020.10:FF:000001">
    <property type="entry name" value="zinc finger protein 263 isoform X1"/>
    <property type="match status" value="1"/>
</dbReference>
<reference evidence="3" key="2">
    <citation type="submission" date="2025-09" db="UniProtKB">
        <authorList>
            <consortium name="Ensembl"/>
        </authorList>
    </citation>
    <scope>IDENTIFICATION</scope>
</reference>
<evidence type="ECO:0000259" key="2">
    <source>
        <dbReference type="PROSITE" id="PS50804"/>
    </source>
</evidence>
<dbReference type="PROSITE" id="PS50804">
    <property type="entry name" value="SCAN_BOX"/>
    <property type="match status" value="1"/>
</dbReference>
<name>A0A8C8RLK7_9SAUR</name>